<accession>A0A699JEJ1</accession>
<organism evidence="2">
    <name type="scientific">Tanacetum cinerariifolium</name>
    <name type="common">Dalmatian daisy</name>
    <name type="synonym">Chrysanthemum cinerariifolium</name>
    <dbReference type="NCBI Taxonomy" id="118510"/>
    <lineage>
        <taxon>Eukaryota</taxon>
        <taxon>Viridiplantae</taxon>
        <taxon>Streptophyta</taxon>
        <taxon>Embryophyta</taxon>
        <taxon>Tracheophyta</taxon>
        <taxon>Spermatophyta</taxon>
        <taxon>Magnoliopsida</taxon>
        <taxon>eudicotyledons</taxon>
        <taxon>Gunneridae</taxon>
        <taxon>Pentapetalae</taxon>
        <taxon>asterids</taxon>
        <taxon>campanulids</taxon>
        <taxon>Asterales</taxon>
        <taxon>Asteraceae</taxon>
        <taxon>Asteroideae</taxon>
        <taxon>Anthemideae</taxon>
        <taxon>Anthemidinae</taxon>
        <taxon>Tanacetum</taxon>
    </lineage>
</organism>
<feature type="compositionally biased region" description="Polar residues" evidence="1">
    <location>
        <begin position="118"/>
        <end position="129"/>
    </location>
</feature>
<name>A0A699JEJ1_TANCI</name>
<gene>
    <name evidence="2" type="ORF">Tci_603807</name>
</gene>
<feature type="region of interest" description="Disordered" evidence="1">
    <location>
        <begin position="85"/>
        <end position="169"/>
    </location>
</feature>
<dbReference type="AlphaFoldDB" id="A0A699JEJ1"/>
<sequence>NQRDLPRDIPLDSVVVLRYEKRSKSENKGKVPTKIELVLEQTQQGTSYEFSVSAEGVEELKRKVKIQGKRKEAFLTLRYTSHHLDRFTSGSSSGHSSSDRSSSGHSISGHSLSEHTSPDTTVADSSTPPSFVYPPLARTPRSGDSSSESSAGPFRKRCRSPTATVTSPIPDMRALVPSCTDFLPLRKRFRDSISLEDSVEEGIDTNVLENIKADATVDVGIDVEDEVESSDRGTMEVGVDVVVEIDIPDEIPLQRIDDIETGQRELKARSLIFSGERASLLEQVASLDRSNMRLRGTMMMESARADRFW</sequence>
<proteinExistence type="predicted"/>
<protein>
    <submittedName>
        <fullName evidence="2">Uncharacterized protein</fullName>
    </submittedName>
</protein>
<dbReference type="EMBL" id="BKCJ010403687">
    <property type="protein sequence ID" value="GFA31835.1"/>
    <property type="molecule type" value="Genomic_DNA"/>
</dbReference>
<feature type="non-terminal residue" evidence="2">
    <location>
        <position position="1"/>
    </location>
</feature>
<feature type="compositionally biased region" description="Low complexity" evidence="1">
    <location>
        <begin position="89"/>
        <end position="111"/>
    </location>
</feature>
<reference evidence="2" key="1">
    <citation type="journal article" date="2019" name="Sci. Rep.">
        <title>Draft genome of Tanacetum cinerariifolium, the natural source of mosquito coil.</title>
        <authorList>
            <person name="Yamashiro T."/>
            <person name="Shiraishi A."/>
            <person name="Satake H."/>
            <person name="Nakayama K."/>
        </authorList>
    </citation>
    <scope>NUCLEOTIDE SEQUENCE</scope>
</reference>
<evidence type="ECO:0000256" key="1">
    <source>
        <dbReference type="SAM" id="MobiDB-lite"/>
    </source>
</evidence>
<evidence type="ECO:0000313" key="2">
    <source>
        <dbReference type="EMBL" id="GFA31835.1"/>
    </source>
</evidence>
<comment type="caution">
    <text evidence="2">The sequence shown here is derived from an EMBL/GenBank/DDBJ whole genome shotgun (WGS) entry which is preliminary data.</text>
</comment>